<dbReference type="Pfam" id="PF00112">
    <property type="entry name" value="Peptidase_C1"/>
    <property type="match status" value="1"/>
</dbReference>
<dbReference type="InterPro" id="IPR025660">
    <property type="entry name" value="Pept_his_AS"/>
</dbReference>
<evidence type="ECO:0000259" key="3">
    <source>
        <dbReference type="SMART" id="SM00645"/>
    </source>
</evidence>
<dbReference type="Proteomes" id="UP000663845">
    <property type="component" value="Unassembled WGS sequence"/>
</dbReference>
<comment type="caution">
    <text evidence="4">The sequence shown here is derived from an EMBL/GenBank/DDBJ whole genome shotgun (WGS) entry which is preliminary data.</text>
</comment>
<dbReference type="SUPFAM" id="SSF54001">
    <property type="entry name" value="Cysteine proteinases"/>
    <property type="match status" value="1"/>
</dbReference>
<dbReference type="SMART" id="SM00645">
    <property type="entry name" value="Pept_C1"/>
    <property type="match status" value="1"/>
</dbReference>
<feature type="region of interest" description="Disordered" evidence="2">
    <location>
        <begin position="347"/>
        <end position="370"/>
    </location>
</feature>
<dbReference type="GO" id="GO:0006508">
    <property type="term" value="P:proteolysis"/>
    <property type="evidence" value="ECO:0007669"/>
    <property type="project" value="InterPro"/>
</dbReference>
<comment type="similarity">
    <text evidence="1">Belongs to the peptidase C1 family.</text>
</comment>
<dbReference type="GO" id="GO:0008234">
    <property type="term" value="F:cysteine-type peptidase activity"/>
    <property type="evidence" value="ECO:0007669"/>
    <property type="project" value="InterPro"/>
</dbReference>
<protein>
    <recommendedName>
        <fullName evidence="3">Peptidase C1A papain C-terminal domain-containing protein</fullName>
    </recommendedName>
</protein>
<gene>
    <name evidence="4" type="ORF">JYZ213_LOCUS30534</name>
</gene>
<name>A0A815BB61_9BILA</name>
<accession>A0A815BB61</accession>
<dbReference type="InterPro" id="IPR038765">
    <property type="entry name" value="Papain-like_cys_pep_sf"/>
</dbReference>
<dbReference type="PANTHER" id="PTHR12411">
    <property type="entry name" value="CYSTEINE PROTEASE FAMILY C1-RELATED"/>
    <property type="match status" value="1"/>
</dbReference>
<dbReference type="InterPro" id="IPR000668">
    <property type="entry name" value="Peptidase_C1A_C"/>
</dbReference>
<evidence type="ECO:0000256" key="2">
    <source>
        <dbReference type="SAM" id="MobiDB-lite"/>
    </source>
</evidence>
<dbReference type="PROSITE" id="PS00639">
    <property type="entry name" value="THIOL_PROTEASE_HIS"/>
    <property type="match status" value="1"/>
</dbReference>
<feature type="compositionally biased region" description="Polar residues" evidence="2">
    <location>
        <begin position="358"/>
        <end position="370"/>
    </location>
</feature>
<sequence>MSIQTYLINLSDNKQYRLNGIIPSLRLPNKEQLRKYFSNHIRLKSDQLPPKVDLRSEMTAVEDQSTTCCWCLRRLKSDQLPPKVDLRSEMTAVEDQSTTCCCTAIALAGAYEYLLKKRCGRDIDVSRLFMYYNGRAKKNEDIIKDTGCSMTHIIEALEESGTCLESLWPYDIPSVDVKPNKQAYEQAKNHKITSAFKLNFDLNEMKTCLAQGFPFAFGIHLYKSFNKATTCGVVPQPTADEQARDKHASHAMLAVGYSDQSQAFICRNSWGNSWGDQGYCYISYNYIANSDFCFDAWAIREYETNDMGHDNWDNDDSTDYINRNGNDDINDNEDRHEIRDIKVDENDISGKDGVIDDNNGTSITSSSSYN</sequence>
<feature type="domain" description="Peptidase C1A papain C-terminal" evidence="3">
    <location>
        <begin position="80"/>
        <end position="296"/>
    </location>
</feature>
<dbReference type="InterPro" id="IPR013128">
    <property type="entry name" value="Peptidase_C1A"/>
</dbReference>
<dbReference type="EMBL" id="CAJNOG010000490">
    <property type="protein sequence ID" value="CAF1268058.1"/>
    <property type="molecule type" value="Genomic_DNA"/>
</dbReference>
<dbReference type="CDD" id="cd02619">
    <property type="entry name" value="Peptidase_C1"/>
    <property type="match status" value="1"/>
</dbReference>
<dbReference type="AlphaFoldDB" id="A0A815BB61"/>
<evidence type="ECO:0000313" key="5">
    <source>
        <dbReference type="Proteomes" id="UP000663845"/>
    </source>
</evidence>
<proteinExistence type="inferred from homology"/>
<evidence type="ECO:0000313" key="4">
    <source>
        <dbReference type="EMBL" id="CAF1268058.1"/>
    </source>
</evidence>
<dbReference type="Gene3D" id="3.90.70.10">
    <property type="entry name" value="Cysteine proteinases"/>
    <property type="match status" value="1"/>
</dbReference>
<organism evidence="4 5">
    <name type="scientific">Adineta steineri</name>
    <dbReference type="NCBI Taxonomy" id="433720"/>
    <lineage>
        <taxon>Eukaryota</taxon>
        <taxon>Metazoa</taxon>
        <taxon>Spiralia</taxon>
        <taxon>Gnathifera</taxon>
        <taxon>Rotifera</taxon>
        <taxon>Eurotatoria</taxon>
        <taxon>Bdelloidea</taxon>
        <taxon>Adinetida</taxon>
        <taxon>Adinetidae</taxon>
        <taxon>Adineta</taxon>
    </lineage>
</organism>
<evidence type="ECO:0000256" key="1">
    <source>
        <dbReference type="ARBA" id="ARBA00008455"/>
    </source>
</evidence>
<reference evidence="4" key="1">
    <citation type="submission" date="2021-02" db="EMBL/GenBank/DDBJ databases">
        <authorList>
            <person name="Nowell W R."/>
        </authorList>
    </citation>
    <scope>NUCLEOTIDE SEQUENCE</scope>
</reference>